<accession>A0A1I8A1K0</accession>
<sequence>MKFSLIFLFFIIAMAYACTPLTDRGNPTGTDDAGNQDGGELGNAGVGVPATGPRIILVPEDAQQNR</sequence>
<reference evidence="4" key="1">
    <citation type="submission" date="2016-11" db="UniProtKB">
        <authorList>
            <consortium name="WormBaseParasite"/>
        </authorList>
    </citation>
    <scope>IDENTIFICATION</scope>
</reference>
<organism evidence="3 4">
    <name type="scientific">Steinernema glaseri</name>
    <dbReference type="NCBI Taxonomy" id="37863"/>
    <lineage>
        <taxon>Eukaryota</taxon>
        <taxon>Metazoa</taxon>
        <taxon>Ecdysozoa</taxon>
        <taxon>Nematoda</taxon>
        <taxon>Chromadorea</taxon>
        <taxon>Rhabditida</taxon>
        <taxon>Tylenchina</taxon>
        <taxon>Panagrolaimomorpha</taxon>
        <taxon>Strongyloidoidea</taxon>
        <taxon>Steinernematidae</taxon>
        <taxon>Steinernema</taxon>
    </lineage>
</organism>
<evidence type="ECO:0000313" key="3">
    <source>
        <dbReference type="Proteomes" id="UP000095287"/>
    </source>
</evidence>
<feature type="compositionally biased region" description="Gly residues" evidence="1">
    <location>
        <begin position="36"/>
        <end position="45"/>
    </location>
</feature>
<feature type="signal peptide" evidence="2">
    <location>
        <begin position="1"/>
        <end position="17"/>
    </location>
</feature>
<keyword evidence="3" id="KW-1185">Reference proteome</keyword>
<proteinExistence type="predicted"/>
<feature type="region of interest" description="Disordered" evidence="1">
    <location>
        <begin position="23"/>
        <end position="52"/>
    </location>
</feature>
<evidence type="ECO:0000256" key="1">
    <source>
        <dbReference type="SAM" id="MobiDB-lite"/>
    </source>
</evidence>
<evidence type="ECO:0000313" key="4">
    <source>
        <dbReference type="WBParaSite" id="L893_g32082.t1"/>
    </source>
</evidence>
<dbReference type="Proteomes" id="UP000095287">
    <property type="component" value="Unplaced"/>
</dbReference>
<dbReference type="PROSITE" id="PS51257">
    <property type="entry name" value="PROKAR_LIPOPROTEIN"/>
    <property type="match status" value="1"/>
</dbReference>
<feature type="chain" id="PRO_5009314148" evidence="2">
    <location>
        <begin position="18"/>
        <end position="66"/>
    </location>
</feature>
<dbReference type="AlphaFoldDB" id="A0A1I8A1K0"/>
<keyword evidence="2" id="KW-0732">Signal</keyword>
<name>A0A1I8A1K0_9BILA</name>
<protein>
    <submittedName>
        <fullName evidence="4">Secreted protein</fullName>
    </submittedName>
</protein>
<evidence type="ECO:0000256" key="2">
    <source>
        <dbReference type="SAM" id="SignalP"/>
    </source>
</evidence>
<dbReference type="WBParaSite" id="L893_g32082.t1">
    <property type="protein sequence ID" value="L893_g32082.t1"/>
    <property type="gene ID" value="L893_g32082"/>
</dbReference>